<dbReference type="EMBL" id="JAAVMX010000007">
    <property type="protein sequence ID" value="KAF4506623.1"/>
    <property type="molecule type" value="Genomic_DNA"/>
</dbReference>
<sequence length="322" mass="33867">MNAPPPVRVSLRDERGGNIVQVVDNPGASARDVEQHDVGGLRNAPENGGQESGRRVSRARRMRNGPLPKDSSENVGRGAPEERAARVGEEYVEELARDGRGYDGADEGEDGIEEPVTALVGRRSGHGVGEEAVGGRRGGADGRPRPVGAGWRARRSPAAAGPAKLGRLPCGGGRGIAGALVRDEHLRLGHVTFFGADGRRCGAWPECGAVSGRGGVGGCGPARRLLDARLGQRRNRHGVHGTRRRRLRCVVAVAPREMSRSKVVSVHGLRVHGLRLPEMGGGRLARGLGGASRGGRGRAGRGRRRRRRRVTGLVAVAAEASA</sequence>
<feature type="region of interest" description="Disordered" evidence="1">
    <location>
        <begin position="23"/>
        <end position="86"/>
    </location>
</feature>
<evidence type="ECO:0000256" key="1">
    <source>
        <dbReference type="SAM" id="MobiDB-lite"/>
    </source>
</evidence>
<evidence type="ECO:0000313" key="2">
    <source>
        <dbReference type="EMBL" id="KAF4506623.1"/>
    </source>
</evidence>
<feature type="compositionally biased region" description="Basic residues" evidence="1">
    <location>
        <begin position="295"/>
        <end position="308"/>
    </location>
</feature>
<feature type="region of interest" description="Disordered" evidence="1">
    <location>
        <begin position="121"/>
        <end position="165"/>
    </location>
</feature>
<gene>
    <name evidence="2" type="ORF">G6O67_006689</name>
</gene>
<dbReference type="Proteomes" id="UP000557566">
    <property type="component" value="Unassembled WGS sequence"/>
</dbReference>
<feature type="compositionally biased region" description="Low complexity" evidence="1">
    <location>
        <begin position="145"/>
        <end position="163"/>
    </location>
</feature>
<feature type="compositionally biased region" description="Gly residues" evidence="1">
    <location>
        <begin position="285"/>
        <end position="294"/>
    </location>
</feature>
<keyword evidence="3" id="KW-1185">Reference proteome</keyword>
<reference evidence="2 3" key="1">
    <citation type="journal article" date="2020" name="Genome Biol. Evol.">
        <title>A new high-quality draft genome assembly of the Chinese cordyceps Ophiocordyceps sinensis.</title>
        <authorList>
            <person name="Shu R."/>
            <person name="Zhang J."/>
            <person name="Meng Q."/>
            <person name="Zhang H."/>
            <person name="Zhou G."/>
            <person name="Li M."/>
            <person name="Wu P."/>
            <person name="Zhao Y."/>
            <person name="Chen C."/>
            <person name="Qin Q."/>
        </authorList>
    </citation>
    <scope>NUCLEOTIDE SEQUENCE [LARGE SCALE GENOMIC DNA]</scope>
    <source>
        <strain evidence="2 3">IOZ07</strain>
    </source>
</reference>
<accession>A0A8H4LW69</accession>
<name>A0A8H4LW69_9HYPO</name>
<organism evidence="2 3">
    <name type="scientific">Ophiocordyceps sinensis</name>
    <dbReference type="NCBI Taxonomy" id="72228"/>
    <lineage>
        <taxon>Eukaryota</taxon>
        <taxon>Fungi</taxon>
        <taxon>Dikarya</taxon>
        <taxon>Ascomycota</taxon>
        <taxon>Pezizomycotina</taxon>
        <taxon>Sordariomycetes</taxon>
        <taxon>Hypocreomycetidae</taxon>
        <taxon>Hypocreales</taxon>
        <taxon>Ophiocordycipitaceae</taxon>
        <taxon>Ophiocordyceps</taxon>
    </lineage>
</organism>
<dbReference type="AlphaFoldDB" id="A0A8H4LW69"/>
<comment type="caution">
    <text evidence="2">The sequence shown here is derived from an EMBL/GenBank/DDBJ whole genome shotgun (WGS) entry which is preliminary data.</text>
</comment>
<evidence type="ECO:0000313" key="3">
    <source>
        <dbReference type="Proteomes" id="UP000557566"/>
    </source>
</evidence>
<protein>
    <submittedName>
        <fullName evidence="2">Uncharacterized protein</fullName>
    </submittedName>
</protein>
<proteinExistence type="predicted"/>
<feature type="region of interest" description="Disordered" evidence="1">
    <location>
        <begin position="285"/>
        <end position="308"/>
    </location>
</feature>